<dbReference type="EMBL" id="CP060790">
    <property type="protein sequence ID" value="QNP59511.1"/>
    <property type="molecule type" value="Genomic_DNA"/>
</dbReference>
<evidence type="ECO:0000256" key="5">
    <source>
        <dbReference type="ARBA" id="ARBA00022692"/>
    </source>
</evidence>
<evidence type="ECO:0000256" key="1">
    <source>
        <dbReference type="ARBA" id="ARBA00004571"/>
    </source>
</evidence>
<dbReference type="Gene3D" id="2.40.160.10">
    <property type="entry name" value="Porin"/>
    <property type="match status" value="1"/>
</dbReference>
<proteinExistence type="predicted"/>
<keyword evidence="6 11" id="KW-0732">Signal</keyword>
<dbReference type="PANTHER" id="PTHR34501">
    <property type="entry name" value="PROTEIN YDDL-RELATED"/>
    <property type="match status" value="1"/>
</dbReference>
<evidence type="ECO:0000313" key="13">
    <source>
        <dbReference type="EMBL" id="QNP59511.1"/>
    </source>
</evidence>
<keyword evidence="5" id="KW-0812">Transmembrane</keyword>
<organism evidence="13 14">
    <name type="scientific">Paenacidovorax monticola</name>
    <dbReference type="NCBI Taxonomy" id="1926868"/>
    <lineage>
        <taxon>Bacteria</taxon>
        <taxon>Pseudomonadati</taxon>
        <taxon>Pseudomonadota</taxon>
        <taxon>Betaproteobacteria</taxon>
        <taxon>Burkholderiales</taxon>
        <taxon>Comamonadaceae</taxon>
        <taxon>Paenacidovorax</taxon>
    </lineage>
</organism>
<keyword evidence="9" id="KW-0472">Membrane</keyword>
<evidence type="ECO:0000259" key="12">
    <source>
        <dbReference type="Pfam" id="PF13609"/>
    </source>
</evidence>
<comment type="subcellular location">
    <subcellularLocation>
        <location evidence="1">Cell outer membrane</location>
        <topology evidence="1">Multi-pass membrane protein</topology>
    </subcellularLocation>
</comment>
<evidence type="ECO:0000256" key="2">
    <source>
        <dbReference type="ARBA" id="ARBA00011233"/>
    </source>
</evidence>
<dbReference type="PANTHER" id="PTHR34501:SF9">
    <property type="entry name" value="MAJOR OUTER MEMBRANE PROTEIN P.IA"/>
    <property type="match status" value="1"/>
</dbReference>
<dbReference type="InterPro" id="IPR050298">
    <property type="entry name" value="Gram-neg_bact_OMP"/>
</dbReference>
<dbReference type="AlphaFoldDB" id="A0A7H0HG45"/>
<feature type="chain" id="PRO_5028861372" evidence="11">
    <location>
        <begin position="22"/>
        <end position="348"/>
    </location>
</feature>
<dbReference type="InterPro" id="IPR002299">
    <property type="entry name" value="Porin_Neis"/>
</dbReference>
<evidence type="ECO:0000256" key="11">
    <source>
        <dbReference type="SAM" id="SignalP"/>
    </source>
</evidence>
<evidence type="ECO:0000256" key="4">
    <source>
        <dbReference type="ARBA" id="ARBA00022452"/>
    </source>
</evidence>
<dbReference type="InterPro" id="IPR033900">
    <property type="entry name" value="Gram_neg_porin_domain"/>
</dbReference>
<reference evidence="13 14" key="1">
    <citation type="submission" date="2020-08" db="EMBL/GenBank/DDBJ databases">
        <title>Genome sequence of Acidovorax monticola KACC 19171T.</title>
        <authorList>
            <person name="Hyun D.-W."/>
            <person name="Bae J.-W."/>
        </authorList>
    </citation>
    <scope>NUCLEOTIDE SEQUENCE [LARGE SCALE GENOMIC DNA]</scope>
    <source>
        <strain evidence="13 14">KACC 19171</strain>
    </source>
</reference>
<keyword evidence="8" id="KW-0626">Porin</keyword>
<keyword evidence="7" id="KW-0406">Ion transport</keyword>
<keyword evidence="10" id="KW-0998">Cell outer membrane</keyword>
<dbReference type="CDD" id="cd00342">
    <property type="entry name" value="gram_neg_porins"/>
    <property type="match status" value="1"/>
</dbReference>
<dbReference type="Pfam" id="PF13609">
    <property type="entry name" value="Porin_4"/>
    <property type="match status" value="1"/>
</dbReference>
<keyword evidence="14" id="KW-1185">Reference proteome</keyword>
<dbReference type="PRINTS" id="PR00184">
    <property type="entry name" value="NEISSPPORIN"/>
</dbReference>
<keyword evidence="4" id="KW-1134">Transmembrane beta strand</keyword>
<dbReference type="InterPro" id="IPR023614">
    <property type="entry name" value="Porin_dom_sf"/>
</dbReference>
<feature type="signal peptide" evidence="11">
    <location>
        <begin position="1"/>
        <end position="21"/>
    </location>
</feature>
<evidence type="ECO:0000256" key="3">
    <source>
        <dbReference type="ARBA" id="ARBA00022448"/>
    </source>
</evidence>
<evidence type="ECO:0000256" key="6">
    <source>
        <dbReference type="ARBA" id="ARBA00022729"/>
    </source>
</evidence>
<name>A0A7H0HG45_9BURK</name>
<dbReference type="GO" id="GO:0006811">
    <property type="term" value="P:monoatomic ion transport"/>
    <property type="evidence" value="ECO:0007669"/>
    <property type="project" value="UniProtKB-KW"/>
</dbReference>
<evidence type="ECO:0000313" key="14">
    <source>
        <dbReference type="Proteomes" id="UP000516057"/>
    </source>
</evidence>
<evidence type="ECO:0000256" key="10">
    <source>
        <dbReference type="ARBA" id="ARBA00023237"/>
    </source>
</evidence>
<evidence type="ECO:0000256" key="8">
    <source>
        <dbReference type="ARBA" id="ARBA00023114"/>
    </source>
</evidence>
<comment type="subunit">
    <text evidence="2">Homotrimer.</text>
</comment>
<evidence type="ECO:0000256" key="9">
    <source>
        <dbReference type="ARBA" id="ARBA00023136"/>
    </source>
</evidence>
<dbReference type="Proteomes" id="UP000516057">
    <property type="component" value="Chromosome"/>
</dbReference>
<dbReference type="GO" id="GO:0015288">
    <property type="term" value="F:porin activity"/>
    <property type="evidence" value="ECO:0007669"/>
    <property type="project" value="UniProtKB-KW"/>
</dbReference>
<feature type="domain" description="Porin" evidence="12">
    <location>
        <begin position="11"/>
        <end position="316"/>
    </location>
</feature>
<dbReference type="RefSeq" id="WP_187736494.1">
    <property type="nucleotide sequence ID" value="NZ_CP060790.1"/>
</dbReference>
<sequence length="348" mass="35960">MKLSPIAMGMALACAAAAAQAQSNVQVFGIVDANYTHVSSDGVGSANRLGTDGNLSSRIGFRGTEDLGGGLKAGFWLEAAINPDTGTGGSTSVDNLKNQSGGLTFGRRSTVSMMGNWGEVRLGRDYVPGFWNLSKYSAFGTNGVGSSASLFYPVAARITHVRASNSIGYHLPKMGGFFGQVMVARGEQAGNSDGNVAGVRVGYEAGPVSVAAGTTKTKISALGDFTQTNIGGSYDFGVAEVMLLWNENKIGNTKTRAQSIGVQVPVGPGQIRATLGTVNATNVANDASHFAIGYVHNLSKRTALYTTYGRVKNKDNGKAFTLSSVDAAAVATPGGSSSGFEFGIRHSF</sequence>
<keyword evidence="3" id="KW-0813">Transport</keyword>
<accession>A0A7H0HG45</accession>
<protein>
    <submittedName>
        <fullName evidence="13">Porin</fullName>
    </submittedName>
</protein>
<evidence type="ECO:0000256" key="7">
    <source>
        <dbReference type="ARBA" id="ARBA00023065"/>
    </source>
</evidence>
<dbReference type="GO" id="GO:0009279">
    <property type="term" value="C:cell outer membrane"/>
    <property type="evidence" value="ECO:0007669"/>
    <property type="project" value="UniProtKB-SubCell"/>
</dbReference>
<dbReference type="KEGG" id="amon:H9L24_00280"/>
<dbReference type="SUPFAM" id="SSF56935">
    <property type="entry name" value="Porins"/>
    <property type="match status" value="1"/>
</dbReference>
<gene>
    <name evidence="13" type="ORF">H9L24_00280</name>
</gene>
<dbReference type="GO" id="GO:0046930">
    <property type="term" value="C:pore complex"/>
    <property type="evidence" value="ECO:0007669"/>
    <property type="project" value="UniProtKB-KW"/>
</dbReference>